<accession>A0A0R1HG08</accession>
<evidence type="ECO:0000313" key="2">
    <source>
        <dbReference type="Proteomes" id="UP000051450"/>
    </source>
</evidence>
<dbReference type="EMBL" id="AZDI01000009">
    <property type="protein sequence ID" value="KRK45350.1"/>
    <property type="molecule type" value="Genomic_DNA"/>
</dbReference>
<sequence length="60" mass="6779">MNPNKPYVEFFELTEAYDNVISKVLLASDLSDESRIQIVSDIQEAINKIDFDVVSSIGEK</sequence>
<reference evidence="1 2" key="1">
    <citation type="journal article" date="2015" name="Genome Announc.">
        <title>Expanding the biotechnology potential of lactobacilli through comparative genomics of 213 strains and associated genera.</title>
        <authorList>
            <person name="Sun Z."/>
            <person name="Harris H.M."/>
            <person name="McCann A."/>
            <person name="Guo C."/>
            <person name="Argimon S."/>
            <person name="Zhang W."/>
            <person name="Yang X."/>
            <person name="Jeffery I.B."/>
            <person name="Cooney J.C."/>
            <person name="Kagawa T.F."/>
            <person name="Liu W."/>
            <person name="Song Y."/>
            <person name="Salvetti E."/>
            <person name="Wrobel A."/>
            <person name="Rasinkangas P."/>
            <person name="Parkhill J."/>
            <person name="Rea M.C."/>
            <person name="O'Sullivan O."/>
            <person name="Ritari J."/>
            <person name="Douillard F.P."/>
            <person name="Paul Ross R."/>
            <person name="Yang R."/>
            <person name="Briner A.E."/>
            <person name="Felis G.E."/>
            <person name="de Vos W.M."/>
            <person name="Barrangou R."/>
            <person name="Klaenhammer T.R."/>
            <person name="Caufield P.W."/>
            <person name="Cui Y."/>
            <person name="Zhang H."/>
            <person name="O'Toole P.W."/>
        </authorList>
    </citation>
    <scope>NUCLEOTIDE SEQUENCE [LARGE SCALE GENOMIC DNA]</scope>
    <source>
        <strain evidence="1 2">DSM 15638</strain>
    </source>
</reference>
<proteinExistence type="predicted"/>
<dbReference type="AlphaFoldDB" id="A0A0R1HG08"/>
<evidence type="ECO:0000313" key="1">
    <source>
        <dbReference type="EMBL" id="KRK45350.1"/>
    </source>
</evidence>
<organism evidence="1 2">
    <name type="scientific">Dellaglioa algida DSM 15638</name>
    <dbReference type="NCBI Taxonomy" id="1423719"/>
    <lineage>
        <taxon>Bacteria</taxon>
        <taxon>Bacillati</taxon>
        <taxon>Bacillota</taxon>
        <taxon>Bacilli</taxon>
        <taxon>Lactobacillales</taxon>
        <taxon>Lactobacillaceae</taxon>
        <taxon>Dellaglioa</taxon>
    </lineage>
</organism>
<keyword evidence="2" id="KW-1185">Reference proteome</keyword>
<dbReference type="PATRIC" id="fig|1423719.4.peg.1493"/>
<gene>
    <name evidence="1" type="ORF">FC66_GL001466</name>
</gene>
<name>A0A0R1HG08_9LACO</name>
<comment type="caution">
    <text evidence="1">The sequence shown here is derived from an EMBL/GenBank/DDBJ whole genome shotgun (WGS) entry which is preliminary data.</text>
</comment>
<dbReference type="Proteomes" id="UP000051450">
    <property type="component" value="Unassembled WGS sequence"/>
</dbReference>
<protein>
    <submittedName>
        <fullName evidence="1">Uncharacterized protein</fullName>
    </submittedName>
</protein>
<dbReference type="RefSeq" id="WP_057974521.1">
    <property type="nucleotide sequence ID" value="NZ_AZDI01000009.1"/>
</dbReference>